<organism evidence="4">
    <name type="scientific">Anisakis simplex</name>
    <name type="common">Herring worm</name>
    <dbReference type="NCBI Taxonomy" id="6269"/>
    <lineage>
        <taxon>Eukaryota</taxon>
        <taxon>Metazoa</taxon>
        <taxon>Ecdysozoa</taxon>
        <taxon>Nematoda</taxon>
        <taxon>Chromadorea</taxon>
        <taxon>Rhabditida</taxon>
        <taxon>Spirurina</taxon>
        <taxon>Ascaridomorpha</taxon>
        <taxon>Ascaridoidea</taxon>
        <taxon>Anisakidae</taxon>
        <taxon>Anisakis</taxon>
        <taxon>Anisakis simplex complex</taxon>
    </lineage>
</organism>
<name>A0A0M3KJ08_ANISI</name>
<sequence length="333" mass="35392">MPSSSNAESKQSELSVQQNASSVVNNVTNSSGQQISSPSKFTSTISTSSTTTPIFTSKVDNVPCNPPQSPQISTPSTSFSSTSFSLSTALPQPSSHANQPTISPSVLQNSSISPLKTADTNSIAVDVTTSRREVTNDNDIPSVVSSSLAVPSVLKCEEQPVTNVSSINAKNDKLPYATADTDKVEWNEQKASNVPCPLAAQKQRQQQKHHQSSSVSHIPTFASKRTIASRDKVPTQDSNTSEVKRSAGIPSSHASSSAIQMASESEDTAMKDDHDDASAAHQHRSSRLPVRSGNATVSTSALTKHHNSSDEVTGFISFFSLQFHNTAVLEVRP</sequence>
<evidence type="ECO:0000313" key="3">
    <source>
        <dbReference type="Proteomes" id="UP000267096"/>
    </source>
</evidence>
<feature type="region of interest" description="Disordered" evidence="1">
    <location>
        <begin position="199"/>
        <end position="306"/>
    </location>
</feature>
<feature type="compositionally biased region" description="Polar residues" evidence="1">
    <location>
        <begin position="1"/>
        <end position="14"/>
    </location>
</feature>
<keyword evidence="3" id="KW-1185">Reference proteome</keyword>
<feature type="compositionally biased region" description="Basic and acidic residues" evidence="1">
    <location>
        <begin position="268"/>
        <end position="278"/>
    </location>
</feature>
<dbReference type="Proteomes" id="UP000267096">
    <property type="component" value="Unassembled WGS sequence"/>
</dbReference>
<feature type="region of interest" description="Disordered" evidence="1">
    <location>
        <begin position="1"/>
        <end position="103"/>
    </location>
</feature>
<reference evidence="4" key="1">
    <citation type="submission" date="2017-02" db="UniProtKB">
        <authorList>
            <consortium name="WormBaseParasite"/>
        </authorList>
    </citation>
    <scope>IDENTIFICATION</scope>
</reference>
<feature type="compositionally biased region" description="Low complexity" evidence="1">
    <location>
        <begin position="70"/>
        <end position="88"/>
    </location>
</feature>
<feature type="compositionally biased region" description="Polar residues" evidence="1">
    <location>
        <begin position="89"/>
        <end position="103"/>
    </location>
</feature>
<dbReference type="AlphaFoldDB" id="A0A0M3KJ08"/>
<evidence type="ECO:0000256" key="1">
    <source>
        <dbReference type="SAM" id="MobiDB-lite"/>
    </source>
</evidence>
<gene>
    <name evidence="2" type="ORF">ASIM_LOCUS20355</name>
</gene>
<accession>A0A0M3KJ08</accession>
<proteinExistence type="predicted"/>
<protein>
    <submittedName>
        <fullName evidence="2 4">Uncharacterized protein</fullName>
    </submittedName>
</protein>
<dbReference type="WBParaSite" id="ASIM_0002098001-mRNA-1">
    <property type="protein sequence ID" value="ASIM_0002098001-mRNA-1"/>
    <property type="gene ID" value="ASIM_0002098001"/>
</dbReference>
<evidence type="ECO:0000313" key="4">
    <source>
        <dbReference type="WBParaSite" id="ASIM_0002098001-mRNA-1"/>
    </source>
</evidence>
<reference evidence="2 3" key="2">
    <citation type="submission" date="2018-11" db="EMBL/GenBank/DDBJ databases">
        <authorList>
            <consortium name="Pathogen Informatics"/>
        </authorList>
    </citation>
    <scope>NUCLEOTIDE SEQUENCE [LARGE SCALE GENOMIC DNA]</scope>
</reference>
<feature type="compositionally biased region" description="Polar residues" evidence="1">
    <location>
        <begin position="293"/>
        <end position="302"/>
    </location>
</feature>
<feature type="compositionally biased region" description="Low complexity" evidence="1">
    <location>
        <begin position="246"/>
        <end position="263"/>
    </location>
</feature>
<evidence type="ECO:0000313" key="2">
    <source>
        <dbReference type="EMBL" id="VDK76207.1"/>
    </source>
</evidence>
<feature type="compositionally biased region" description="Low complexity" evidence="1">
    <location>
        <begin position="15"/>
        <end position="58"/>
    </location>
</feature>
<dbReference type="EMBL" id="UYRR01039363">
    <property type="protein sequence ID" value="VDK76207.1"/>
    <property type="molecule type" value="Genomic_DNA"/>
</dbReference>